<accession>A0ABR9T9S1</accession>
<name>A0ABR9T9S1_9SPHI</name>
<gene>
    <name evidence="1" type="ORF">C4F40_15220</name>
</gene>
<keyword evidence="2" id="KW-1185">Reference proteome</keyword>
<protein>
    <submittedName>
        <fullName evidence="1">Uncharacterized protein</fullName>
    </submittedName>
</protein>
<evidence type="ECO:0000313" key="2">
    <source>
        <dbReference type="Proteomes" id="UP000618319"/>
    </source>
</evidence>
<evidence type="ECO:0000313" key="1">
    <source>
        <dbReference type="EMBL" id="MBE8722078.1"/>
    </source>
</evidence>
<dbReference type="Proteomes" id="UP000618319">
    <property type="component" value="Unassembled WGS sequence"/>
</dbReference>
<comment type="caution">
    <text evidence="1">The sequence shown here is derived from an EMBL/GenBank/DDBJ whole genome shotgun (WGS) entry which is preliminary data.</text>
</comment>
<dbReference type="EMBL" id="PSKQ01000022">
    <property type="protein sequence ID" value="MBE8722078.1"/>
    <property type="molecule type" value="Genomic_DNA"/>
</dbReference>
<dbReference type="RefSeq" id="WP_196939991.1">
    <property type="nucleotide sequence ID" value="NZ_MU158690.1"/>
</dbReference>
<organism evidence="1 2">
    <name type="scientific">Sphingobacterium pedocola</name>
    <dbReference type="NCBI Taxonomy" id="2082722"/>
    <lineage>
        <taxon>Bacteria</taxon>
        <taxon>Pseudomonadati</taxon>
        <taxon>Bacteroidota</taxon>
        <taxon>Sphingobacteriia</taxon>
        <taxon>Sphingobacteriales</taxon>
        <taxon>Sphingobacteriaceae</taxon>
        <taxon>Sphingobacterium</taxon>
    </lineage>
</organism>
<proteinExistence type="predicted"/>
<reference evidence="1 2" key="1">
    <citation type="submission" date="2018-02" db="EMBL/GenBank/DDBJ databases">
        <title>Sphingobacterium KA21.</title>
        <authorList>
            <person name="Vasarhelyi B.M."/>
            <person name="Deshmukh S."/>
            <person name="Balint B."/>
            <person name="Kukolya J."/>
        </authorList>
    </citation>
    <scope>NUCLEOTIDE SEQUENCE [LARGE SCALE GENOMIC DNA]</scope>
    <source>
        <strain evidence="1 2">Ka21</strain>
    </source>
</reference>
<sequence>MKKIIFVDSTQIGHLTFQAYILELDTLNVGFGIYVEGLDPPLVLFEKDALDIVRLSIDENLVQFIAQRSTSSRIDRLHNFSRLMEFVKSSEEIASKMVFKKKKMEYLADSKHLVRMKNIYINAGK</sequence>